<dbReference type="Pfam" id="PF06985">
    <property type="entry name" value="HET"/>
    <property type="match status" value="1"/>
</dbReference>
<feature type="domain" description="Heterokaryon incompatibility" evidence="1">
    <location>
        <begin position="52"/>
        <end position="213"/>
    </location>
</feature>
<organism evidence="2 3">
    <name type="scientific">Apodospora peruviana</name>
    <dbReference type="NCBI Taxonomy" id="516989"/>
    <lineage>
        <taxon>Eukaryota</taxon>
        <taxon>Fungi</taxon>
        <taxon>Dikarya</taxon>
        <taxon>Ascomycota</taxon>
        <taxon>Pezizomycotina</taxon>
        <taxon>Sordariomycetes</taxon>
        <taxon>Sordariomycetidae</taxon>
        <taxon>Sordariales</taxon>
        <taxon>Lasiosphaeriaceae</taxon>
        <taxon>Apodospora</taxon>
    </lineage>
</organism>
<comment type="caution">
    <text evidence="2">The sequence shown here is derived from an EMBL/GenBank/DDBJ whole genome shotgun (WGS) entry which is preliminary data.</text>
</comment>
<dbReference type="PANTHER" id="PTHR24148:SF73">
    <property type="entry name" value="HET DOMAIN PROTEIN (AFU_ORTHOLOGUE AFUA_8G01020)"/>
    <property type="match status" value="1"/>
</dbReference>
<reference evidence="2" key="2">
    <citation type="submission" date="2023-06" db="EMBL/GenBank/DDBJ databases">
        <authorList>
            <consortium name="Lawrence Berkeley National Laboratory"/>
            <person name="Haridas S."/>
            <person name="Hensen N."/>
            <person name="Bonometti L."/>
            <person name="Westerberg I."/>
            <person name="Brannstrom I.O."/>
            <person name="Guillou S."/>
            <person name="Cros-Aarteil S."/>
            <person name="Calhoun S."/>
            <person name="Kuo A."/>
            <person name="Mondo S."/>
            <person name="Pangilinan J."/>
            <person name="Riley R."/>
            <person name="Labutti K."/>
            <person name="Andreopoulos B."/>
            <person name="Lipzen A."/>
            <person name="Chen C."/>
            <person name="Yanf M."/>
            <person name="Daum C."/>
            <person name="Ng V."/>
            <person name="Clum A."/>
            <person name="Steindorff A."/>
            <person name="Ohm R."/>
            <person name="Martin F."/>
            <person name="Silar P."/>
            <person name="Natvig D."/>
            <person name="Lalanne C."/>
            <person name="Gautier V."/>
            <person name="Ament-Velasquez S.L."/>
            <person name="Kruys A."/>
            <person name="Hutchinson M.I."/>
            <person name="Powell A.J."/>
            <person name="Barry K."/>
            <person name="Miller A.N."/>
            <person name="Grigoriev I.V."/>
            <person name="Debuchy R."/>
            <person name="Gladieux P."/>
            <person name="Thoren M.H."/>
            <person name="Johannesson H."/>
        </authorList>
    </citation>
    <scope>NUCLEOTIDE SEQUENCE</scope>
    <source>
        <strain evidence="2">CBS 118394</strain>
    </source>
</reference>
<dbReference type="EMBL" id="JAUEDM010000008">
    <property type="protein sequence ID" value="KAK3312636.1"/>
    <property type="molecule type" value="Genomic_DNA"/>
</dbReference>
<accession>A0AAE0HVB7</accession>
<protein>
    <submittedName>
        <fullName evidence="2">Heterokaryon incompatibility protein-domain-containing protein</fullName>
    </submittedName>
</protein>
<keyword evidence="3" id="KW-1185">Reference proteome</keyword>
<dbReference type="InterPro" id="IPR010730">
    <property type="entry name" value="HET"/>
</dbReference>
<sequence>MASNINYRYQPLEAGDIRLLVLYPLTANPSRFDEIACDLFPIPLSQVHTRPYDALSYAWGTEDRDRRVRIKSQAGRVITVTPSLYAAIERLRLLDAQRLLWIDQLCIDQENVHEKEDQVGRMRDIYRQATRAVVWLGEHDDDTDVLEDMYQKLDISPPVQSVSNPAITMLNYELLRALVGLSPEGDNISSGPLDVLERFLNRAWFRRAWVYQEAVVASRVEMIWGHLSLPFEFIVNLIQTIYSITKGGRDGGWHKRLKSTAGFAPLRAIHHHRMELLQQNKKDFLTILWHARKHLLAKDERDYIYAFLGFHGPTMRRLHAGPTTSDRPIIADYKITVKETYKRLARVAIWNSRSLDILQYVVPTQTSETTVARLPTWVPNWAERRFTSGSPVLVPGVPHRFSACGDFPHDPDNSESSVLKIKGHVISAVQKVISHDFPHSYFGRILRDVVKLDELKSLLEAELLSTDKRAEERNEPRLDSRTILRTLLVAGAFSLDPRMPYSLDELLDAYNQDDGMPPTKDTRVYRAQLYLRQTLEVSSGKRVFLTSNAEIGLGYRTMKEGDLICIVHGSKMPCVLRRSSRVQGHFNFVGHCYLDGWMFGPSGNTNPRRHWAWWKSEPRCFRLI</sequence>
<evidence type="ECO:0000313" key="2">
    <source>
        <dbReference type="EMBL" id="KAK3312636.1"/>
    </source>
</evidence>
<dbReference type="PANTHER" id="PTHR24148">
    <property type="entry name" value="ANKYRIN REPEAT DOMAIN-CONTAINING PROTEIN 39 HOMOLOG-RELATED"/>
    <property type="match status" value="1"/>
</dbReference>
<gene>
    <name evidence="2" type="ORF">B0H66DRAFT_377961</name>
</gene>
<evidence type="ECO:0000259" key="1">
    <source>
        <dbReference type="Pfam" id="PF06985"/>
    </source>
</evidence>
<proteinExistence type="predicted"/>
<dbReference type="InterPro" id="IPR052895">
    <property type="entry name" value="HetReg/Transcr_Mod"/>
</dbReference>
<dbReference type="AlphaFoldDB" id="A0AAE0HVB7"/>
<reference evidence="2" key="1">
    <citation type="journal article" date="2023" name="Mol. Phylogenet. Evol.">
        <title>Genome-scale phylogeny and comparative genomics of the fungal order Sordariales.</title>
        <authorList>
            <person name="Hensen N."/>
            <person name="Bonometti L."/>
            <person name="Westerberg I."/>
            <person name="Brannstrom I.O."/>
            <person name="Guillou S."/>
            <person name="Cros-Aarteil S."/>
            <person name="Calhoun S."/>
            <person name="Haridas S."/>
            <person name="Kuo A."/>
            <person name="Mondo S."/>
            <person name="Pangilinan J."/>
            <person name="Riley R."/>
            <person name="LaButti K."/>
            <person name="Andreopoulos B."/>
            <person name="Lipzen A."/>
            <person name="Chen C."/>
            <person name="Yan M."/>
            <person name="Daum C."/>
            <person name="Ng V."/>
            <person name="Clum A."/>
            <person name="Steindorff A."/>
            <person name="Ohm R.A."/>
            <person name="Martin F."/>
            <person name="Silar P."/>
            <person name="Natvig D.O."/>
            <person name="Lalanne C."/>
            <person name="Gautier V."/>
            <person name="Ament-Velasquez S.L."/>
            <person name="Kruys A."/>
            <person name="Hutchinson M.I."/>
            <person name="Powell A.J."/>
            <person name="Barry K."/>
            <person name="Miller A.N."/>
            <person name="Grigoriev I.V."/>
            <person name="Debuchy R."/>
            <person name="Gladieux P."/>
            <person name="Hiltunen Thoren M."/>
            <person name="Johannesson H."/>
        </authorList>
    </citation>
    <scope>NUCLEOTIDE SEQUENCE</scope>
    <source>
        <strain evidence="2">CBS 118394</strain>
    </source>
</reference>
<evidence type="ECO:0000313" key="3">
    <source>
        <dbReference type="Proteomes" id="UP001283341"/>
    </source>
</evidence>
<dbReference type="Pfam" id="PF26639">
    <property type="entry name" value="Het-6_barrel"/>
    <property type="match status" value="1"/>
</dbReference>
<name>A0AAE0HVB7_9PEZI</name>
<dbReference type="Proteomes" id="UP001283341">
    <property type="component" value="Unassembled WGS sequence"/>
</dbReference>